<comment type="caution">
    <text evidence="1">The sequence shown here is derived from an EMBL/GenBank/DDBJ whole genome shotgun (WGS) entry which is preliminary data.</text>
</comment>
<proteinExistence type="predicted"/>
<keyword evidence="2" id="KW-1185">Reference proteome</keyword>
<evidence type="ECO:0000313" key="2">
    <source>
        <dbReference type="Proteomes" id="UP000194266"/>
    </source>
</evidence>
<sequence>MSTRRPVTVEPPDDQGGRLVHIHEQPVGRAYGLWDMIVLLHRAGLDMREEDEIATSDLIDWSGAGPYEWEP</sequence>
<dbReference type="RefSeq" id="WP_143659790.1">
    <property type="nucleotide sequence ID" value="NZ_MRYD01000181.1"/>
</dbReference>
<gene>
    <name evidence="1" type="ORF">OQI_26565</name>
</gene>
<protein>
    <submittedName>
        <fullName evidence="1">Uncharacterized protein</fullName>
    </submittedName>
</protein>
<evidence type="ECO:0000313" key="1">
    <source>
        <dbReference type="EMBL" id="OSZ57563.1"/>
    </source>
</evidence>
<dbReference type="Proteomes" id="UP000194266">
    <property type="component" value="Unassembled WGS sequence"/>
</dbReference>
<dbReference type="EMBL" id="MRYD01000181">
    <property type="protein sequence ID" value="OSZ57563.1"/>
    <property type="molecule type" value="Genomic_DNA"/>
</dbReference>
<organism evidence="1 2">
    <name type="scientific">Streptomyces pharetrae CZA14</name>
    <dbReference type="NCBI Taxonomy" id="1144883"/>
    <lineage>
        <taxon>Bacteria</taxon>
        <taxon>Bacillati</taxon>
        <taxon>Actinomycetota</taxon>
        <taxon>Actinomycetes</taxon>
        <taxon>Kitasatosporales</taxon>
        <taxon>Streptomycetaceae</taxon>
        <taxon>Streptomyces</taxon>
    </lineage>
</organism>
<name>A0ABX3YCU8_9ACTN</name>
<accession>A0ABX3YCU8</accession>
<reference evidence="1 2" key="1">
    <citation type="submission" date="2016-12" db="EMBL/GenBank/DDBJ databases">
        <title>Genome Mining:The Detection of Biosynthetic Gene Clusters to Aid in the Expression of Curamycin A produced by Streptomyces sp. strain CZA14.</title>
        <authorList>
            <person name="Durrell K.A."/>
            <person name="Kirby B.M."/>
            <person name="Khan W."/>
            <person name="Mthethwa T."/>
            <person name="Le Roes-Hill M."/>
        </authorList>
    </citation>
    <scope>NUCLEOTIDE SEQUENCE [LARGE SCALE GENOMIC DNA]</scope>
    <source>
        <strain evidence="1 2">CZA14</strain>
    </source>
</reference>